<evidence type="ECO:0000259" key="2">
    <source>
        <dbReference type="PROSITE" id="PS51724"/>
    </source>
</evidence>
<sequence length="148" mass="16665">MEQTASYYPALSRLIGCCLFFFIAISAHAQTRGTLEIIKDPRIDTLAARRLEAVKGSGGSTGGAYIATQGYRVQIFNGSSRNDAYAAQAKLQAHYPDIRTYISYREPDFKVHAGDFRTRMEATKLLQELRPMFPVMFIIREKINPPVQ</sequence>
<proteinExistence type="predicted"/>
<evidence type="ECO:0000313" key="3">
    <source>
        <dbReference type="EMBL" id="MBE9667830.1"/>
    </source>
</evidence>
<feature type="signal peptide" evidence="1">
    <location>
        <begin position="1"/>
        <end position="29"/>
    </location>
</feature>
<dbReference type="SUPFAM" id="SSF110997">
    <property type="entry name" value="Sporulation related repeat"/>
    <property type="match status" value="1"/>
</dbReference>
<organism evidence="3 4">
    <name type="scientific">Mucilaginibacter boryungensis</name>
    <dbReference type="NCBI Taxonomy" id="768480"/>
    <lineage>
        <taxon>Bacteria</taxon>
        <taxon>Pseudomonadati</taxon>
        <taxon>Bacteroidota</taxon>
        <taxon>Sphingobacteriia</taxon>
        <taxon>Sphingobacteriales</taxon>
        <taxon>Sphingobacteriaceae</taxon>
        <taxon>Mucilaginibacter</taxon>
    </lineage>
</organism>
<dbReference type="InterPro" id="IPR036680">
    <property type="entry name" value="SPOR-like_sf"/>
</dbReference>
<feature type="chain" id="PRO_5046265655" evidence="1">
    <location>
        <begin position="30"/>
        <end position="148"/>
    </location>
</feature>
<protein>
    <submittedName>
        <fullName evidence="3">SPOR domain-containing protein</fullName>
    </submittedName>
</protein>
<evidence type="ECO:0000256" key="1">
    <source>
        <dbReference type="SAM" id="SignalP"/>
    </source>
</evidence>
<keyword evidence="1" id="KW-0732">Signal</keyword>
<gene>
    <name evidence="3" type="ORF">IRJ18_15765</name>
</gene>
<comment type="caution">
    <text evidence="3">The sequence shown here is derived from an EMBL/GenBank/DDBJ whole genome shotgun (WGS) entry which is preliminary data.</text>
</comment>
<dbReference type="EMBL" id="JADFFM010000002">
    <property type="protein sequence ID" value="MBE9667830.1"/>
    <property type="molecule type" value="Genomic_DNA"/>
</dbReference>
<name>A0ABR9XKT9_9SPHI</name>
<dbReference type="InterPro" id="IPR007730">
    <property type="entry name" value="SPOR-like_dom"/>
</dbReference>
<dbReference type="RefSeq" id="WP_194107269.1">
    <property type="nucleotide sequence ID" value="NZ_JADFFM010000002.1"/>
</dbReference>
<dbReference type="Pfam" id="PF05036">
    <property type="entry name" value="SPOR"/>
    <property type="match status" value="1"/>
</dbReference>
<evidence type="ECO:0000313" key="4">
    <source>
        <dbReference type="Proteomes" id="UP000632774"/>
    </source>
</evidence>
<dbReference type="Proteomes" id="UP000632774">
    <property type="component" value="Unassembled WGS sequence"/>
</dbReference>
<dbReference type="Gene3D" id="3.30.70.1070">
    <property type="entry name" value="Sporulation related repeat"/>
    <property type="match status" value="1"/>
</dbReference>
<accession>A0ABR9XKT9</accession>
<reference evidence="3 4" key="1">
    <citation type="submission" date="2020-10" db="EMBL/GenBank/DDBJ databases">
        <title>Mucilaginibacter mali sp. nov., isolated from rhizosphere soil of apple orchard.</title>
        <authorList>
            <person name="Lee J.-S."/>
            <person name="Kim H.S."/>
            <person name="Kim J.-S."/>
        </authorList>
    </citation>
    <scope>NUCLEOTIDE SEQUENCE [LARGE SCALE GENOMIC DNA]</scope>
    <source>
        <strain evidence="3 4">KCTC 23157</strain>
    </source>
</reference>
<dbReference type="PROSITE" id="PS51724">
    <property type="entry name" value="SPOR"/>
    <property type="match status" value="1"/>
</dbReference>
<keyword evidence="4" id="KW-1185">Reference proteome</keyword>
<feature type="domain" description="SPOR" evidence="2">
    <location>
        <begin position="65"/>
        <end position="141"/>
    </location>
</feature>